<dbReference type="Pfam" id="PF05691">
    <property type="entry name" value="Raffinose_syn"/>
    <property type="match status" value="1"/>
</dbReference>
<proteinExistence type="inferred from homology"/>
<keyword evidence="4" id="KW-1133">Transmembrane helix</keyword>
<name>A0A0D2K9T4_9CHLO</name>
<evidence type="ECO:0000313" key="6">
    <source>
        <dbReference type="Proteomes" id="UP000054498"/>
    </source>
</evidence>
<keyword evidence="4" id="KW-0472">Membrane</keyword>
<gene>
    <name evidence="5" type="ORF">MNEG_15155</name>
</gene>
<dbReference type="EMBL" id="KK105296">
    <property type="protein sequence ID" value="KIY92808.1"/>
    <property type="molecule type" value="Genomic_DNA"/>
</dbReference>
<dbReference type="KEGG" id="mng:MNEG_15155"/>
<dbReference type="PANTHER" id="PTHR31268">
    <property type="match status" value="1"/>
</dbReference>
<accession>A0A0D2K9T4</accession>
<dbReference type="SUPFAM" id="SSF51445">
    <property type="entry name" value="(Trans)glycosidases"/>
    <property type="match status" value="1"/>
</dbReference>
<dbReference type="PANTHER" id="PTHR31268:SF32">
    <property type="entry name" value="GALACTINOL--SUCROSE GALACTOSYLTRANSFERASE 2-RELATED"/>
    <property type="match status" value="1"/>
</dbReference>
<dbReference type="InterPro" id="IPR017853">
    <property type="entry name" value="GH"/>
</dbReference>
<keyword evidence="6" id="KW-1185">Reference proteome</keyword>
<dbReference type="STRING" id="145388.A0A0D2K9T4"/>
<dbReference type="AlphaFoldDB" id="A0A0D2K9T4"/>
<evidence type="ECO:0000256" key="1">
    <source>
        <dbReference type="ARBA" id="ARBA00007240"/>
    </source>
</evidence>
<evidence type="ECO:0000256" key="2">
    <source>
        <dbReference type="ARBA" id="ARBA00023277"/>
    </source>
</evidence>
<keyword evidence="4" id="KW-0812">Transmembrane</keyword>
<evidence type="ECO:0000313" key="5">
    <source>
        <dbReference type="EMBL" id="KIY92808.1"/>
    </source>
</evidence>
<evidence type="ECO:0000256" key="3">
    <source>
        <dbReference type="SAM" id="MobiDB-lite"/>
    </source>
</evidence>
<comment type="similarity">
    <text evidence="1">Belongs to the glycosyl hydrolases 36 family.</text>
</comment>
<sequence length="370" mass="39861">MPTVANIGDAPHHHGAAHRDHRGGGAAGPGPAAIAALEAAEAERLRRTEAEREERAAAAALLPKIKKPRMEVSPRQTFILVRWAQKLAGAFMGLGTAAFLLLYQWVIEPAPYHSMRTHAWVRLTQGVLRGAMLGFYSSASDFTRRLTSVAANGKFSRLDAGPEEDWEESKEDFRAVVEHIKQRYDVKYVMCWHGLPAYWGGIMPGAPALDDVTGGRIVYPKPTEGIAEIEPSLMWSPAVLAGVGIADRPAALYSAMHAYLAGCGVDGVKVDCQAGVGLVGSVLGGGPAASREFQAALEGSVARHFPGNHCINCMCHSTENMYRFADTAVARVSDDFYPRDAASSTPHIAACAFNSVYMGALVQPDWDMFQ</sequence>
<dbReference type="OrthoDB" id="4664297at2759"/>
<dbReference type="InterPro" id="IPR008811">
    <property type="entry name" value="Glycosyl_hydrolases_36"/>
</dbReference>
<organism evidence="5 6">
    <name type="scientific">Monoraphidium neglectum</name>
    <dbReference type="NCBI Taxonomy" id="145388"/>
    <lineage>
        <taxon>Eukaryota</taxon>
        <taxon>Viridiplantae</taxon>
        <taxon>Chlorophyta</taxon>
        <taxon>core chlorophytes</taxon>
        <taxon>Chlorophyceae</taxon>
        <taxon>CS clade</taxon>
        <taxon>Sphaeropleales</taxon>
        <taxon>Selenastraceae</taxon>
        <taxon>Monoraphidium</taxon>
    </lineage>
</organism>
<feature type="transmembrane region" description="Helical" evidence="4">
    <location>
        <begin position="87"/>
        <end position="106"/>
    </location>
</feature>
<reference evidence="5 6" key="1">
    <citation type="journal article" date="2013" name="BMC Genomics">
        <title>Reconstruction of the lipid metabolism for the microalga Monoraphidium neglectum from its genome sequence reveals characteristics suitable for biofuel production.</title>
        <authorList>
            <person name="Bogen C."/>
            <person name="Al-Dilaimi A."/>
            <person name="Albersmeier A."/>
            <person name="Wichmann J."/>
            <person name="Grundmann M."/>
            <person name="Rupp O."/>
            <person name="Lauersen K.J."/>
            <person name="Blifernez-Klassen O."/>
            <person name="Kalinowski J."/>
            <person name="Goesmann A."/>
            <person name="Mussgnug J.H."/>
            <person name="Kruse O."/>
        </authorList>
    </citation>
    <scope>NUCLEOTIDE SEQUENCE [LARGE SCALE GENOMIC DNA]</scope>
    <source>
        <strain evidence="5 6">SAG 48.87</strain>
    </source>
</reference>
<evidence type="ECO:0000256" key="4">
    <source>
        <dbReference type="SAM" id="Phobius"/>
    </source>
</evidence>
<protein>
    <submittedName>
        <fullName evidence="5">Uncharacterized protein</fullName>
    </submittedName>
</protein>
<dbReference type="GeneID" id="25732788"/>
<feature type="region of interest" description="Disordered" evidence="3">
    <location>
        <begin position="1"/>
        <end position="31"/>
    </location>
</feature>
<dbReference type="RefSeq" id="XP_013891828.1">
    <property type="nucleotide sequence ID" value="XM_014036374.1"/>
</dbReference>
<dbReference type="Proteomes" id="UP000054498">
    <property type="component" value="Unassembled WGS sequence"/>
</dbReference>
<feature type="non-terminal residue" evidence="5">
    <location>
        <position position="370"/>
    </location>
</feature>
<keyword evidence="2" id="KW-0119">Carbohydrate metabolism</keyword>